<dbReference type="Proteomes" id="UP000215335">
    <property type="component" value="Unassembled WGS sequence"/>
</dbReference>
<accession>A0A232FA16</accession>
<name>A0A232FA16_9HYME</name>
<evidence type="ECO:0000313" key="2">
    <source>
        <dbReference type="Proteomes" id="UP000215335"/>
    </source>
</evidence>
<comment type="caution">
    <text evidence="1">The sequence shown here is derived from an EMBL/GenBank/DDBJ whole genome shotgun (WGS) entry which is preliminary data.</text>
</comment>
<protein>
    <submittedName>
        <fullName evidence="1">Uncharacterized protein</fullName>
    </submittedName>
</protein>
<gene>
    <name evidence="1" type="ORF">TSAR_013717</name>
</gene>
<evidence type="ECO:0000313" key="1">
    <source>
        <dbReference type="EMBL" id="OXU27691.1"/>
    </source>
</evidence>
<organism evidence="1 2">
    <name type="scientific">Trichomalopsis sarcophagae</name>
    <dbReference type="NCBI Taxonomy" id="543379"/>
    <lineage>
        <taxon>Eukaryota</taxon>
        <taxon>Metazoa</taxon>
        <taxon>Ecdysozoa</taxon>
        <taxon>Arthropoda</taxon>
        <taxon>Hexapoda</taxon>
        <taxon>Insecta</taxon>
        <taxon>Pterygota</taxon>
        <taxon>Neoptera</taxon>
        <taxon>Endopterygota</taxon>
        <taxon>Hymenoptera</taxon>
        <taxon>Apocrita</taxon>
        <taxon>Proctotrupomorpha</taxon>
        <taxon>Chalcidoidea</taxon>
        <taxon>Pteromalidae</taxon>
        <taxon>Pteromalinae</taxon>
        <taxon>Trichomalopsis</taxon>
    </lineage>
</organism>
<keyword evidence="2" id="KW-1185">Reference proteome</keyword>
<sequence>MYIYFWILNSGKTVIFNFLNYFCMAIF</sequence>
<reference evidence="1 2" key="1">
    <citation type="journal article" date="2017" name="Curr. Biol.">
        <title>The Evolution of Venom by Co-option of Single-Copy Genes.</title>
        <authorList>
            <person name="Martinson E.O."/>
            <person name="Mrinalini"/>
            <person name="Kelkar Y.D."/>
            <person name="Chang C.H."/>
            <person name="Werren J.H."/>
        </authorList>
    </citation>
    <scope>NUCLEOTIDE SEQUENCE [LARGE SCALE GENOMIC DNA]</scope>
    <source>
        <strain evidence="1 2">Alberta</strain>
        <tissue evidence="1">Whole body</tissue>
    </source>
</reference>
<dbReference type="AlphaFoldDB" id="A0A232FA16"/>
<dbReference type="EMBL" id="NNAY01000556">
    <property type="protein sequence ID" value="OXU27691.1"/>
    <property type="molecule type" value="Genomic_DNA"/>
</dbReference>
<proteinExistence type="predicted"/>